<dbReference type="VEuPathDB" id="TrichDB:TRFO_02863"/>
<dbReference type="PANTHER" id="PTHR28570:SF3">
    <property type="entry name" value="ASPARTYL AMINOPEPTIDASE"/>
    <property type="match status" value="1"/>
</dbReference>
<dbReference type="GeneID" id="94825657"/>
<proteinExistence type="predicted"/>
<dbReference type="SUPFAM" id="SSF53187">
    <property type="entry name" value="Zn-dependent exopeptidases"/>
    <property type="match status" value="1"/>
</dbReference>
<dbReference type="Proteomes" id="UP000179807">
    <property type="component" value="Unassembled WGS sequence"/>
</dbReference>
<dbReference type="GO" id="GO:0004177">
    <property type="term" value="F:aminopeptidase activity"/>
    <property type="evidence" value="ECO:0007669"/>
    <property type="project" value="UniProtKB-EC"/>
</dbReference>
<dbReference type="InterPro" id="IPR001948">
    <property type="entry name" value="Peptidase_M18"/>
</dbReference>
<dbReference type="AlphaFoldDB" id="A0A1J4L0Q7"/>
<accession>A0A1J4L0Q7</accession>
<comment type="caution">
    <text evidence="3">The sequence shown here is derived from an EMBL/GenBank/DDBJ whole genome shotgun (WGS) entry which is preliminary data.</text>
</comment>
<dbReference type="GO" id="GO:0008270">
    <property type="term" value="F:zinc ion binding"/>
    <property type="evidence" value="ECO:0007669"/>
    <property type="project" value="InterPro"/>
</dbReference>
<reference evidence="3" key="1">
    <citation type="submission" date="2016-10" db="EMBL/GenBank/DDBJ databases">
        <authorList>
            <person name="Benchimol M."/>
            <person name="Almeida L.G."/>
            <person name="Vasconcelos A.T."/>
            <person name="Perreira-Neves A."/>
            <person name="Rosa I.A."/>
            <person name="Tasca T."/>
            <person name="Bogo M.R."/>
            <person name="de Souza W."/>
        </authorList>
    </citation>
    <scope>NUCLEOTIDE SEQUENCE [LARGE SCALE GENOMIC DNA]</scope>
    <source>
        <strain evidence="3">K</strain>
    </source>
</reference>
<evidence type="ECO:0000256" key="1">
    <source>
        <dbReference type="ARBA" id="ARBA00001335"/>
    </source>
</evidence>
<dbReference type="GO" id="GO:0006508">
    <property type="term" value="P:proteolysis"/>
    <property type="evidence" value="ECO:0007669"/>
    <property type="project" value="InterPro"/>
</dbReference>
<name>A0A1J4L0Q7_9EUKA</name>
<sequence length="388" mass="45278">MDCLKNMNLIFSIQISAIFMEKDYLLDYLRKAPEVHNSVAFFKNMLSKANYHEITDTSFLNHENKKFYFHFQNSLIIFNIKDLTQKNEFISLMEQDLFPIHQESYFPTFEFNYSRFDTPNLDKSWKNRTMKIAGEVIVRDDENLKQFLIHPDYSIGFIQTLDDKNDAFTFAFLGRSKDCQPIIKDYPGPIISSISNHLNIPASLIEKVDVCLVDSNDPCFLGENRQFICGHQLSRMISPFLLLTSFLNIDSPINGYNVFICYHENTNLNEFSRIYDEILNKIGETKNSNISQILVNSYLSESADNNIILDDSSVLGDHKPIEFDEKYKIIKQKIEFDPKFQDFLHKFSLHHVQISIPIHLMNTPREFASFDTLSNVVDVINSIYSCYF</sequence>
<dbReference type="EMBL" id="MLAK01000217">
    <property type="protein sequence ID" value="OHT15532.1"/>
    <property type="molecule type" value="Genomic_DNA"/>
</dbReference>
<dbReference type="EC" id="3.4.11.21" evidence="2"/>
<evidence type="ECO:0000313" key="3">
    <source>
        <dbReference type="EMBL" id="OHT15532.1"/>
    </source>
</evidence>
<keyword evidence="4" id="KW-1185">Reference proteome</keyword>
<dbReference type="PANTHER" id="PTHR28570">
    <property type="entry name" value="ASPARTYL AMINOPEPTIDASE"/>
    <property type="match status" value="1"/>
</dbReference>
<organism evidence="3 4">
    <name type="scientific">Tritrichomonas foetus</name>
    <dbReference type="NCBI Taxonomy" id="1144522"/>
    <lineage>
        <taxon>Eukaryota</taxon>
        <taxon>Metamonada</taxon>
        <taxon>Parabasalia</taxon>
        <taxon>Tritrichomonadida</taxon>
        <taxon>Tritrichomonadidae</taxon>
        <taxon>Tritrichomonas</taxon>
    </lineage>
</organism>
<evidence type="ECO:0000313" key="4">
    <source>
        <dbReference type="Proteomes" id="UP000179807"/>
    </source>
</evidence>
<comment type="catalytic activity">
    <reaction evidence="1">
        <text>Release of an N-terminal aspartate or glutamate from a peptide, with a preference for aspartate.</text>
        <dbReference type="EC" id="3.4.11.21"/>
    </reaction>
</comment>
<evidence type="ECO:0000256" key="2">
    <source>
        <dbReference type="ARBA" id="ARBA00011965"/>
    </source>
</evidence>
<protein>
    <recommendedName>
        <fullName evidence="2">aspartyl aminopeptidase</fullName>
        <ecNumber evidence="2">3.4.11.21</ecNumber>
    </recommendedName>
</protein>
<gene>
    <name evidence="3" type="ORF">TRFO_02863</name>
</gene>
<dbReference type="RefSeq" id="XP_068368668.1">
    <property type="nucleotide sequence ID" value="XM_068490953.1"/>
</dbReference>